<proteinExistence type="predicted"/>
<reference evidence="3" key="1">
    <citation type="journal article" date="2019" name="Int. J. Syst. Evol. Microbiol.">
        <title>The Global Catalogue of Microorganisms (GCM) 10K type strain sequencing project: providing services to taxonomists for standard genome sequencing and annotation.</title>
        <authorList>
            <consortium name="The Broad Institute Genomics Platform"/>
            <consortium name="The Broad Institute Genome Sequencing Center for Infectious Disease"/>
            <person name="Wu L."/>
            <person name="Ma J."/>
        </authorList>
    </citation>
    <scope>NUCLEOTIDE SEQUENCE [LARGE SCALE GENOMIC DNA]</scope>
    <source>
        <strain evidence="3">CGMCC 4.1641</strain>
    </source>
</reference>
<accession>A0ABW0A2W3</accession>
<protein>
    <submittedName>
        <fullName evidence="2">Uncharacterized protein</fullName>
    </submittedName>
</protein>
<dbReference type="Proteomes" id="UP001596222">
    <property type="component" value="Unassembled WGS sequence"/>
</dbReference>
<name>A0ABW0A2W3_9ACTN</name>
<evidence type="ECO:0000313" key="3">
    <source>
        <dbReference type="Proteomes" id="UP001596222"/>
    </source>
</evidence>
<organism evidence="2 3">
    <name type="scientific">Streptomyces aureoversilis</name>
    <dbReference type="NCBI Taxonomy" id="67277"/>
    <lineage>
        <taxon>Bacteria</taxon>
        <taxon>Bacillati</taxon>
        <taxon>Actinomycetota</taxon>
        <taxon>Actinomycetes</taxon>
        <taxon>Kitasatosporales</taxon>
        <taxon>Streptomycetaceae</taxon>
        <taxon>Streptomyces</taxon>
    </lineage>
</organism>
<gene>
    <name evidence="2" type="ORF">ACFPP6_25770</name>
</gene>
<keyword evidence="3" id="KW-1185">Reference proteome</keyword>
<comment type="caution">
    <text evidence="2">The sequence shown here is derived from an EMBL/GenBank/DDBJ whole genome shotgun (WGS) entry which is preliminary data.</text>
</comment>
<sequence length="116" mass="12685">MSDPQTDSHSPAPTLADPSDSIRAEVEREYAAKLAKAEFRAQAAQEGASVPEGFVEYLDASKLLGEDGWPSAEIISHALEPYKPKKPQLPQLMGAGYHQGPSRPFTPRVSLDIRKR</sequence>
<feature type="region of interest" description="Disordered" evidence="1">
    <location>
        <begin position="84"/>
        <end position="116"/>
    </location>
</feature>
<evidence type="ECO:0000313" key="2">
    <source>
        <dbReference type="EMBL" id="MFC5148083.1"/>
    </source>
</evidence>
<feature type="compositionally biased region" description="Polar residues" evidence="1">
    <location>
        <begin position="1"/>
        <end position="11"/>
    </location>
</feature>
<dbReference type="EMBL" id="JBHSKJ010000016">
    <property type="protein sequence ID" value="MFC5148083.1"/>
    <property type="molecule type" value="Genomic_DNA"/>
</dbReference>
<evidence type="ECO:0000256" key="1">
    <source>
        <dbReference type="SAM" id="MobiDB-lite"/>
    </source>
</evidence>
<feature type="region of interest" description="Disordered" evidence="1">
    <location>
        <begin position="1"/>
        <end position="22"/>
    </location>
</feature>
<dbReference type="RefSeq" id="WP_382046847.1">
    <property type="nucleotide sequence ID" value="NZ_JBHSKJ010000016.1"/>
</dbReference>